<dbReference type="PROSITE" id="PS00455">
    <property type="entry name" value="AMP_BINDING"/>
    <property type="match status" value="1"/>
</dbReference>
<keyword evidence="2" id="KW-0596">Phosphopantetheine</keyword>
<dbReference type="InterPro" id="IPR036736">
    <property type="entry name" value="ACP-like_sf"/>
</dbReference>
<dbReference type="SUPFAM" id="SSF51679">
    <property type="entry name" value="Bacterial luciferase-like"/>
    <property type="match status" value="1"/>
</dbReference>
<keyword evidence="6" id="KW-1185">Reference proteome</keyword>
<dbReference type="InterPro" id="IPR036661">
    <property type="entry name" value="Luciferase-like_sf"/>
</dbReference>
<dbReference type="Pfam" id="PF08242">
    <property type="entry name" value="Methyltransf_12"/>
    <property type="match status" value="1"/>
</dbReference>
<dbReference type="InterPro" id="IPR020845">
    <property type="entry name" value="AMP-binding_CS"/>
</dbReference>
<keyword evidence="3" id="KW-0597">Phosphoprotein</keyword>
<proteinExistence type="predicted"/>
<dbReference type="GO" id="GO:0043041">
    <property type="term" value="P:amino acid activation for nonribosomal peptide biosynthetic process"/>
    <property type="evidence" value="ECO:0007669"/>
    <property type="project" value="TreeGrafter"/>
</dbReference>
<comment type="caution">
    <text evidence="5">The sequence shown here is derived from an EMBL/GenBank/DDBJ whole genome shotgun (WGS) entry which is preliminary data.</text>
</comment>
<evidence type="ECO:0000313" key="6">
    <source>
        <dbReference type="Proteomes" id="UP000003688"/>
    </source>
</evidence>
<dbReference type="InterPro" id="IPR023213">
    <property type="entry name" value="CAT-like_dom_sf"/>
</dbReference>
<dbReference type="Gene3D" id="3.30.559.10">
    <property type="entry name" value="Chloramphenicol acetyltransferase-like domain"/>
    <property type="match status" value="1"/>
</dbReference>
<dbReference type="SUPFAM" id="SSF53335">
    <property type="entry name" value="S-adenosyl-L-methionine-dependent methyltransferases"/>
    <property type="match status" value="1"/>
</dbReference>
<dbReference type="Gene3D" id="3.40.50.12780">
    <property type="entry name" value="N-terminal domain of ligase-like"/>
    <property type="match status" value="1"/>
</dbReference>
<dbReference type="EMBL" id="ABOX02000007">
    <property type="protein sequence ID" value="EEF61958.1"/>
    <property type="molecule type" value="Genomic_DNA"/>
</dbReference>
<dbReference type="STRING" id="320771.Cflav_PD4621"/>
<dbReference type="InterPro" id="IPR006162">
    <property type="entry name" value="Ppantetheine_attach_site"/>
</dbReference>
<dbReference type="Pfam" id="PF00668">
    <property type="entry name" value="Condensation"/>
    <property type="match status" value="1"/>
</dbReference>
<reference evidence="5 6" key="1">
    <citation type="journal article" date="2011" name="J. Bacteriol.">
        <title>Genome sequence of 'Pedosphaera parvula' Ellin514, an aerobic Verrucomicrobial isolate from pasture soil.</title>
        <authorList>
            <person name="Kant R."/>
            <person name="van Passel M.W."/>
            <person name="Sangwan P."/>
            <person name="Palva A."/>
            <person name="Lucas S."/>
            <person name="Copeland A."/>
            <person name="Lapidus A."/>
            <person name="Glavina Del Rio T."/>
            <person name="Dalin E."/>
            <person name="Tice H."/>
            <person name="Bruce D."/>
            <person name="Goodwin L."/>
            <person name="Pitluck S."/>
            <person name="Chertkov O."/>
            <person name="Larimer F.W."/>
            <person name="Land M.L."/>
            <person name="Hauser L."/>
            <person name="Brettin T.S."/>
            <person name="Detter J.C."/>
            <person name="Han S."/>
            <person name="de Vos W.M."/>
            <person name="Janssen P.H."/>
            <person name="Smidt H."/>
        </authorList>
    </citation>
    <scope>NUCLEOTIDE SEQUENCE [LARGE SCALE GENOMIC DNA]</scope>
    <source>
        <strain evidence="5 6">Ellin514</strain>
    </source>
</reference>
<evidence type="ECO:0000256" key="3">
    <source>
        <dbReference type="ARBA" id="ARBA00022553"/>
    </source>
</evidence>
<dbReference type="Proteomes" id="UP000003688">
    <property type="component" value="Unassembled WGS sequence"/>
</dbReference>
<dbReference type="Pfam" id="PF13193">
    <property type="entry name" value="AMP-binding_C"/>
    <property type="match status" value="1"/>
</dbReference>
<feature type="domain" description="Carrier" evidence="4">
    <location>
        <begin position="1762"/>
        <end position="1837"/>
    </location>
</feature>
<evidence type="ECO:0000259" key="4">
    <source>
        <dbReference type="PROSITE" id="PS50075"/>
    </source>
</evidence>
<dbReference type="InterPro" id="IPR024011">
    <property type="entry name" value="Biosynth_lucif-like_mOase_dom"/>
</dbReference>
<dbReference type="InterPro" id="IPR000873">
    <property type="entry name" value="AMP-dep_synth/lig_dom"/>
</dbReference>
<dbReference type="PANTHER" id="PTHR45527:SF1">
    <property type="entry name" value="FATTY ACID SYNTHASE"/>
    <property type="match status" value="1"/>
</dbReference>
<dbReference type="Gene3D" id="1.10.1200.10">
    <property type="entry name" value="ACP-like"/>
    <property type="match status" value="1"/>
</dbReference>
<dbReference type="InterPro" id="IPR045851">
    <property type="entry name" value="AMP-bd_C_sf"/>
</dbReference>
<dbReference type="CDD" id="cd02440">
    <property type="entry name" value="AdoMet_MTases"/>
    <property type="match status" value="1"/>
</dbReference>
<dbReference type="Gene3D" id="3.20.20.30">
    <property type="entry name" value="Luciferase-like domain"/>
    <property type="match status" value="1"/>
</dbReference>
<dbReference type="PROSITE" id="PS00012">
    <property type="entry name" value="PHOSPHOPANTETHEINE"/>
    <property type="match status" value="1"/>
</dbReference>
<dbReference type="SUPFAM" id="SSF56801">
    <property type="entry name" value="Acetyl-CoA synthetase-like"/>
    <property type="match status" value="2"/>
</dbReference>
<dbReference type="InterPro" id="IPR025110">
    <property type="entry name" value="AMP-bd_C"/>
</dbReference>
<dbReference type="InterPro" id="IPR042099">
    <property type="entry name" value="ANL_N_sf"/>
</dbReference>
<dbReference type="GO" id="GO:0005737">
    <property type="term" value="C:cytoplasm"/>
    <property type="evidence" value="ECO:0007669"/>
    <property type="project" value="TreeGrafter"/>
</dbReference>
<dbReference type="SUPFAM" id="SSF52777">
    <property type="entry name" value="CoA-dependent acyltransferases"/>
    <property type="match status" value="2"/>
</dbReference>
<dbReference type="GO" id="GO:0016705">
    <property type="term" value="F:oxidoreductase activity, acting on paired donors, with incorporation or reduction of molecular oxygen"/>
    <property type="evidence" value="ECO:0007669"/>
    <property type="project" value="InterPro"/>
</dbReference>
<dbReference type="Gene3D" id="3.40.50.980">
    <property type="match status" value="2"/>
</dbReference>
<evidence type="ECO:0000313" key="5">
    <source>
        <dbReference type="EMBL" id="EEF61958.1"/>
    </source>
</evidence>
<dbReference type="GO" id="GO:0009403">
    <property type="term" value="P:toxin biosynthetic process"/>
    <property type="evidence" value="ECO:0007669"/>
    <property type="project" value="UniProtKB-ARBA"/>
</dbReference>
<dbReference type="GO" id="GO:0031177">
    <property type="term" value="F:phosphopantetheine binding"/>
    <property type="evidence" value="ECO:0007669"/>
    <property type="project" value="TreeGrafter"/>
</dbReference>
<dbReference type="Pfam" id="PF00550">
    <property type="entry name" value="PP-binding"/>
    <property type="match status" value="1"/>
</dbReference>
<dbReference type="InterPro" id="IPR029063">
    <property type="entry name" value="SAM-dependent_MTases_sf"/>
</dbReference>
<dbReference type="Gene3D" id="3.30.300.30">
    <property type="match status" value="2"/>
</dbReference>
<dbReference type="FunFam" id="1.10.1200.10:FF:000005">
    <property type="entry name" value="Nonribosomal peptide synthetase 1"/>
    <property type="match status" value="1"/>
</dbReference>
<dbReference type="OrthoDB" id="9765680at2"/>
<dbReference type="InterPro" id="IPR011251">
    <property type="entry name" value="Luciferase-like_dom"/>
</dbReference>
<dbReference type="PROSITE" id="PS50075">
    <property type="entry name" value="CARRIER"/>
    <property type="match status" value="1"/>
</dbReference>
<accession>B9XE67</accession>
<dbReference type="PANTHER" id="PTHR45527">
    <property type="entry name" value="NONRIBOSOMAL PEPTIDE SYNTHETASE"/>
    <property type="match status" value="1"/>
</dbReference>
<protein>
    <submittedName>
        <fullName evidence="5">Amino acid adenylation domain protein</fullName>
    </submittedName>
</protein>
<dbReference type="FunFam" id="3.40.50.980:FF:000001">
    <property type="entry name" value="Non-ribosomal peptide synthetase"/>
    <property type="match status" value="1"/>
</dbReference>
<organism evidence="5 6">
    <name type="scientific">Pedosphaera parvula (strain Ellin514)</name>
    <dbReference type="NCBI Taxonomy" id="320771"/>
    <lineage>
        <taxon>Bacteria</taxon>
        <taxon>Pseudomonadati</taxon>
        <taxon>Verrucomicrobiota</taxon>
        <taxon>Pedosphaerae</taxon>
        <taxon>Pedosphaerales</taxon>
        <taxon>Pedosphaeraceae</taxon>
        <taxon>Pedosphaera</taxon>
    </lineage>
</organism>
<dbReference type="InterPro" id="IPR013217">
    <property type="entry name" value="Methyltransf_12"/>
</dbReference>
<dbReference type="Gene3D" id="3.30.559.30">
    <property type="entry name" value="Nonribosomal peptide synthetase, condensation domain"/>
    <property type="match status" value="1"/>
</dbReference>
<gene>
    <name evidence="5" type="ORF">Cflav_PD4621</name>
</gene>
<dbReference type="Gene3D" id="3.40.50.150">
    <property type="entry name" value="Vaccinia Virus protein VP39"/>
    <property type="match status" value="1"/>
</dbReference>
<dbReference type="SUPFAM" id="SSF47336">
    <property type="entry name" value="ACP-like"/>
    <property type="match status" value="1"/>
</dbReference>
<sequence>MVTDNLSYPLTPMQQGMMFHSLYAPQSGVNIQQIIGSLRHDLDAEHFRQAWNKVVQRHDQLRVRFQWEGLKEPLQVVVPKVKLPFEMQDWSELSQAACEEKLEQFLKTDRRRGFAMAEAPLMRVTLFKECGQRFRFVWTFHHAMVDGRSFATVLNEVFACYESQFNGVEPKLETLRPFSEFTLWLKQQDFSRSELFWRKQLKGFSTPTPLVVDKQPANNESGEVEYGEEGINFTGEGTTALRALAEKHRLGLSTLLQAAWALTLNRYSGEEDVVFGVTRSGRRTSVEGADSMLGIFINTLPVRTQITPDQKVSDWLGELRAQQQALRDHEHTPLLEVQKWSEVAAGTQLFDTIIVFDRATLNSTLQAQGGEWKKRHFRVIDQTNFPLTLFGFAESELILKFEHDKRRFDAPTVRRMLGHVKTLLEALVTRVDGKISDLPMLTSGEEYQLLHEWNETGVQHDRSKCIHELFEAQAAKTPEAIAVAFQEEELTYRELDERANELACHLQNLGVGPDVLVGICADRSAEMVIGLLGILKAGGAYVPVDPAYPRDRIAHMINDSQMPVLVTQTHLVATLPEHDARVVCVDGTDWRTGKETPTTKTKTGPDNLSYVIYTSGSTGKPKGVMLMHRNVVNFFTGMDKILGTKPGTWLAVTSISFDISVLELFWTLTRGFKVVIQGAEDKSMPISEPLDESISKKMDLSLFYFSGDESQTPGDKYRLVLEGAKFADQNGFAAVWTPERHFHQFGGLFPNPSVTSAAIAAVTKRVQIRAGSVVLPLHDPIRVAEEWAMVDNISNGRVGLSFASGWHSNDFVFAPENYPDRKSLMFQHIETVKKLWRGEQITRRGGDGKDVTLRILPKPVRQNVPLWITASASPDTFRLAGEMGANVLTNLLGQTVEEVAEKIAIYRKAWREHGHGPGEGHVSLMLHTFVERDMQTVREKVRGPFTEYLKTSVDLVKKASSAWSFAAFQKPGARADGSHNIDFNTLNGEDMQALLDHAFERYFETSGLFGTPDTCLKMVNQLKRIGVDEIACLIDFGVDVDSVLASLPYLSELNEKSRPAIPAERGRYTIANQIKRHQVTHFQCTPSLARMLVSDKEGAAGLHALQEFLVGGEALPITLAKQLTEVISGRIHNMYGPTETAIWSTTQIIQKNNAHDVTIGRPIANTQIYILNKHGRPVAAGLPGELLIGGEGVARGYLNRPELTAERFVVDPFEKATNAKLYRTGDLARYRADGTIEFMGRIDHQVKLRGHRIELGEIETALVAHPLVRESVVVALEEKTGDKRLVGYVVPRGNSNGQNVGSERINQWQAIWDGTYGENQQSKDFALNLAGWTSSYTGQPIPEPEMREWVECSVERILGMRPRKALEIGCGTGLLLFRIAPHCQEYCGVDFSEKALDYVRQQLTRHDLAQVSLKQKRADDLAELPTQSFDTVIINSVVQYFPSAEYLTQVLEGLTSKVSSGGQIFVGDVRSLSLLEAFHASVEMHQSSVAVTRAQFKQKVQSRIGKEEELVVDPGFFEALKQRCPRIGRVEILLKPGRHHNEVTRFRYDVVLHVGEQPTTSTEIQWIDWAAHPVTPTEITQLLATPQLEAVGIAQVPNARLYNEARLLQWLNGQEGPETIGEFRESLPGGVKGAIDPDSLVALGREVGFAVDITWSPAEMFGTYDVLFRCRSIVVAPFIPRETRNTVKSLQEYVNRPAQGRPDTKFALQLKSYLKQRLPEIMVPSAFVILEKLPLTPNGKIDRRSLPSPDTIRPDSSAQFVAPRNAVESALVTIWCEVLALEKVGVEDNFFELGGHSLLATQLISRLRESFRMEIPLRCLFEARTIGKLAVSMVAYEKKPGVLEKTAQVLNKLASMSPEEMQEALSRKKTVLHA</sequence>
<name>B9XE67_PEDPL</name>
<dbReference type="NCBIfam" id="TIGR04020">
    <property type="entry name" value="seco_metab_LLM"/>
    <property type="match status" value="1"/>
</dbReference>
<dbReference type="FunFam" id="2.30.38.10:FF:000001">
    <property type="entry name" value="Non-ribosomal peptide synthetase PvdI"/>
    <property type="match status" value="1"/>
</dbReference>
<dbReference type="Pfam" id="PF00501">
    <property type="entry name" value="AMP-binding"/>
    <property type="match status" value="2"/>
</dbReference>
<dbReference type="Pfam" id="PF00296">
    <property type="entry name" value="Bac_luciferase"/>
    <property type="match status" value="1"/>
</dbReference>
<dbReference type="InterPro" id="IPR009081">
    <property type="entry name" value="PP-bd_ACP"/>
</dbReference>
<evidence type="ECO:0000256" key="2">
    <source>
        <dbReference type="ARBA" id="ARBA00022450"/>
    </source>
</evidence>
<evidence type="ECO:0000256" key="1">
    <source>
        <dbReference type="ARBA" id="ARBA00001957"/>
    </source>
</evidence>
<dbReference type="InterPro" id="IPR001242">
    <property type="entry name" value="Condensation_dom"/>
</dbReference>
<dbReference type="RefSeq" id="WP_007414115.1">
    <property type="nucleotide sequence ID" value="NZ_ABOX02000007.1"/>
</dbReference>
<comment type="cofactor">
    <cofactor evidence="1">
        <name>pantetheine 4'-phosphate</name>
        <dbReference type="ChEBI" id="CHEBI:47942"/>
    </cofactor>
</comment>
<dbReference type="CDD" id="cd19543">
    <property type="entry name" value="DCL_NRPS"/>
    <property type="match status" value="1"/>
</dbReference>